<feature type="repeat" description="PPR" evidence="2">
    <location>
        <begin position="479"/>
        <end position="513"/>
    </location>
</feature>
<dbReference type="InParanoid" id="D8T1R7"/>
<evidence type="ECO:0000313" key="3">
    <source>
        <dbReference type="EMBL" id="EFJ09436.1"/>
    </source>
</evidence>
<dbReference type="Gene3D" id="1.25.40.10">
    <property type="entry name" value="Tetratricopeptide repeat domain"/>
    <property type="match status" value="6"/>
</dbReference>
<dbReference type="STRING" id="88036.D8T1R7"/>
<organism evidence="4">
    <name type="scientific">Selaginella moellendorffii</name>
    <name type="common">Spikemoss</name>
    <dbReference type="NCBI Taxonomy" id="88036"/>
    <lineage>
        <taxon>Eukaryota</taxon>
        <taxon>Viridiplantae</taxon>
        <taxon>Streptophyta</taxon>
        <taxon>Embryophyta</taxon>
        <taxon>Tracheophyta</taxon>
        <taxon>Lycopodiopsida</taxon>
        <taxon>Selaginellales</taxon>
        <taxon>Selaginellaceae</taxon>
        <taxon>Selaginella</taxon>
    </lineage>
</organism>
<feature type="repeat" description="PPR" evidence="2">
    <location>
        <begin position="275"/>
        <end position="310"/>
    </location>
</feature>
<feature type="repeat" description="PPR" evidence="2">
    <location>
        <begin position="377"/>
        <end position="412"/>
    </location>
</feature>
<feature type="repeat" description="PPR" evidence="2">
    <location>
        <begin position="75"/>
        <end position="109"/>
    </location>
</feature>
<dbReference type="eggNOG" id="KOG4197">
    <property type="taxonomic scope" value="Eukaryota"/>
</dbReference>
<dbReference type="KEGG" id="smo:SELMODRAFT_129917"/>
<keyword evidence="4" id="KW-1185">Reference proteome</keyword>
<dbReference type="PANTHER" id="PTHR24015">
    <property type="entry name" value="OS07G0578800 PROTEIN-RELATED"/>
    <property type="match status" value="1"/>
</dbReference>
<dbReference type="InterPro" id="IPR046960">
    <property type="entry name" value="PPR_At4g14850-like_plant"/>
</dbReference>
<dbReference type="GO" id="GO:0003723">
    <property type="term" value="F:RNA binding"/>
    <property type="evidence" value="ECO:0007669"/>
    <property type="project" value="InterPro"/>
</dbReference>
<sequence>MEERRILPHRTTLVSAISACASSGNLARGRQLHAAAIARRLDRETLVANSLIAMYGKCHSLAEAERLFHGLERKDPVTWNTMIGAFTHNGQPRLAVDLYARMGSGDRNSVTFLGVLEACSALGDLDLGRTVDSSIAGSEWRDDVVVGTAVVGMYGRCRSIEDARQRFDSMPVKNVVSWNALVTSYARNGHPCGALRALREMDLDGTKLNPVTFLLVIEVATQLGSLSLGRSIHLRVTRGGDGGGTRLENALISMYGKLENLEESLRVFEAMANKDVVSWTAMITAYAQNGRERLALELYRRMELEKRVRPDRVTYAAVLGACSGLGDLSTGKEIYARVCSSDFDVDAALKTSLVGLHGKCHCLEDAKEVFESISSRDRLAYNAMLAAYAQNGHPDDALNLYRQMMDLEGVEPTDTSFAVALMACTALKDLVTGKSLHGRIQVAGIKLDEVLATTLVGFYGEVGSLEEAERIFEQMPVKDVFSYSAMIGAYSQNGCEGRAMTIYAEMDQQGIKPDEVAFISVLSACSSNLATEVHTEILHAGFEADGALGTALVCMYAKSGNLEESRRIFGAMKSRDSVSWTAMISAFARHGCEAKLLFQGMALDGIDAKGSTLTSMLVSYSQSGVDAARGFFMAMQGDFGTCPAAEHYSCLVDLLARSGRVGEAKELVDSMPLEPDFVPWMTLLGACKTHGDLEQAKSAARGVLEVDSHSPGAYLVSSTLCSGWARTRGTKLETPKLPFYYSGG</sequence>
<dbReference type="PANTHER" id="PTHR24015:SF548">
    <property type="entry name" value="OS08G0340900 PROTEIN"/>
    <property type="match status" value="1"/>
</dbReference>
<reference evidence="3 4" key="1">
    <citation type="journal article" date="2011" name="Science">
        <title>The Selaginella genome identifies genetic changes associated with the evolution of vascular plants.</title>
        <authorList>
            <person name="Banks J.A."/>
            <person name="Nishiyama T."/>
            <person name="Hasebe M."/>
            <person name="Bowman J.L."/>
            <person name="Gribskov M."/>
            <person name="dePamphilis C."/>
            <person name="Albert V.A."/>
            <person name="Aono N."/>
            <person name="Aoyama T."/>
            <person name="Ambrose B.A."/>
            <person name="Ashton N.W."/>
            <person name="Axtell M.J."/>
            <person name="Barker E."/>
            <person name="Barker M.S."/>
            <person name="Bennetzen J.L."/>
            <person name="Bonawitz N.D."/>
            <person name="Chapple C."/>
            <person name="Cheng C."/>
            <person name="Correa L.G."/>
            <person name="Dacre M."/>
            <person name="DeBarry J."/>
            <person name="Dreyer I."/>
            <person name="Elias M."/>
            <person name="Engstrom E.M."/>
            <person name="Estelle M."/>
            <person name="Feng L."/>
            <person name="Finet C."/>
            <person name="Floyd S.K."/>
            <person name="Frommer W.B."/>
            <person name="Fujita T."/>
            <person name="Gramzow L."/>
            <person name="Gutensohn M."/>
            <person name="Harholt J."/>
            <person name="Hattori M."/>
            <person name="Heyl A."/>
            <person name="Hirai T."/>
            <person name="Hiwatashi Y."/>
            <person name="Ishikawa M."/>
            <person name="Iwata M."/>
            <person name="Karol K.G."/>
            <person name="Koehler B."/>
            <person name="Kolukisaoglu U."/>
            <person name="Kubo M."/>
            <person name="Kurata T."/>
            <person name="Lalonde S."/>
            <person name="Li K."/>
            <person name="Li Y."/>
            <person name="Litt A."/>
            <person name="Lyons E."/>
            <person name="Manning G."/>
            <person name="Maruyama T."/>
            <person name="Michael T.P."/>
            <person name="Mikami K."/>
            <person name="Miyazaki S."/>
            <person name="Morinaga S."/>
            <person name="Murata T."/>
            <person name="Mueller-Roeber B."/>
            <person name="Nelson D.R."/>
            <person name="Obara M."/>
            <person name="Oguri Y."/>
            <person name="Olmstead R.G."/>
            <person name="Onodera N."/>
            <person name="Petersen B.L."/>
            <person name="Pils B."/>
            <person name="Prigge M."/>
            <person name="Rensing S.A."/>
            <person name="Riano-Pachon D.M."/>
            <person name="Roberts A.W."/>
            <person name="Sato Y."/>
            <person name="Scheller H.V."/>
            <person name="Schulz B."/>
            <person name="Schulz C."/>
            <person name="Shakirov E.V."/>
            <person name="Shibagaki N."/>
            <person name="Shinohara N."/>
            <person name="Shippen D.E."/>
            <person name="Soerensen I."/>
            <person name="Sotooka R."/>
            <person name="Sugimoto N."/>
            <person name="Sugita M."/>
            <person name="Sumikawa N."/>
            <person name="Tanurdzic M."/>
            <person name="Theissen G."/>
            <person name="Ulvskov P."/>
            <person name="Wakazuki S."/>
            <person name="Weng J.K."/>
            <person name="Willats W.W."/>
            <person name="Wipf D."/>
            <person name="Wolf P.G."/>
            <person name="Yang L."/>
            <person name="Zimmer A.D."/>
            <person name="Zhu Q."/>
            <person name="Mitros T."/>
            <person name="Hellsten U."/>
            <person name="Loque D."/>
            <person name="Otillar R."/>
            <person name="Salamov A."/>
            <person name="Schmutz J."/>
            <person name="Shapiro H."/>
            <person name="Lindquist E."/>
            <person name="Lucas S."/>
            <person name="Rokhsar D."/>
            <person name="Grigoriev I.V."/>
        </authorList>
    </citation>
    <scope>NUCLEOTIDE SEQUENCE [LARGE SCALE GENOMIC DNA]</scope>
</reference>
<dbReference type="Gramene" id="EFJ09436">
    <property type="protein sequence ID" value="EFJ09436"/>
    <property type="gene ID" value="SELMODRAFT_129917"/>
</dbReference>
<name>D8T1R7_SELML</name>
<dbReference type="Pfam" id="PF13041">
    <property type="entry name" value="PPR_2"/>
    <property type="match status" value="3"/>
</dbReference>
<feature type="repeat" description="PPR" evidence="2">
    <location>
        <begin position="174"/>
        <end position="208"/>
    </location>
</feature>
<accession>D8T1R7</accession>
<evidence type="ECO:0000256" key="2">
    <source>
        <dbReference type="PROSITE-ProRule" id="PRU00708"/>
    </source>
</evidence>
<proteinExistence type="predicted"/>
<gene>
    <name evidence="3" type="ORF">SELMODRAFT_129917</name>
</gene>
<dbReference type="FunFam" id="1.25.40.10:FF:000158">
    <property type="entry name" value="pentatricopeptide repeat-containing protein At2g33680"/>
    <property type="match status" value="1"/>
</dbReference>
<dbReference type="NCBIfam" id="TIGR00756">
    <property type="entry name" value="PPR"/>
    <property type="match status" value="5"/>
</dbReference>
<dbReference type="InterPro" id="IPR002885">
    <property type="entry name" value="PPR_rpt"/>
</dbReference>
<keyword evidence="1" id="KW-0677">Repeat</keyword>
<dbReference type="HOGENOM" id="CLU_002706_15_10_1"/>
<protein>
    <recommendedName>
        <fullName evidence="5">Pentacotripeptide-repeat region of PRORP domain-containing protein</fullName>
    </recommendedName>
</protein>
<dbReference type="GO" id="GO:0048731">
    <property type="term" value="P:system development"/>
    <property type="evidence" value="ECO:0007669"/>
    <property type="project" value="UniProtKB-ARBA"/>
</dbReference>
<dbReference type="GO" id="GO:0009451">
    <property type="term" value="P:RNA modification"/>
    <property type="evidence" value="ECO:0007669"/>
    <property type="project" value="InterPro"/>
</dbReference>
<dbReference type="PROSITE" id="PS51375">
    <property type="entry name" value="PPR"/>
    <property type="match status" value="5"/>
</dbReference>
<evidence type="ECO:0008006" key="5">
    <source>
        <dbReference type="Google" id="ProtNLM"/>
    </source>
</evidence>
<evidence type="ECO:0000313" key="4">
    <source>
        <dbReference type="Proteomes" id="UP000001514"/>
    </source>
</evidence>
<dbReference type="AlphaFoldDB" id="D8T1R7"/>
<dbReference type="Proteomes" id="UP000001514">
    <property type="component" value="Unassembled WGS sequence"/>
</dbReference>
<evidence type="ECO:0000256" key="1">
    <source>
        <dbReference type="ARBA" id="ARBA00022737"/>
    </source>
</evidence>
<dbReference type="InterPro" id="IPR011990">
    <property type="entry name" value="TPR-like_helical_dom_sf"/>
</dbReference>
<dbReference type="Pfam" id="PF01535">
    <property type="entry name" value="PPR"/>
    <property type="match status" value="6"/>
</dbReference>
<dbReference type="EMBL" id="GL377663">
    <property type="protein sequence ID" value="EFJ09436.1"/>
    <property type="molecule type" value="Genomic_DNA"/>
</dbReference>